<dbReference type="SUPFAM" id="SSF141571">
    <property type="entry name" value="Pentapeptide repeat-like"/>
    <property type="match status" value="1"/>
</dbReference>
<proteinExistence type="predicted"/>
<keyword evidence="2" id="KW-1185">Reference proteome</keyword>
<organism evidence="1 2">
    <name type="scientific">Gracilibacillus ureilyticus</name>
    <dbReference type="NCBI Taxonomy" id="531814"/>
    <lineage>
        <taxon>Bacteria</taxon>
        <taxon>Bacillati</taxon>
        <taxon>Bacillota</taxon>
        <taxon>Bacilli</taxon>
        <taxon>Bacillales</taxon>
        <taxon>Bacillaceae</taxon>
        <taxon>Gracilibacillus</taxon>
    </lineage>
</organism>
<sequence>MENLKVTPQYLQADCANCFALCCVALPYAKSSDFAFNKTSGEPCRNLDKNFLCRIHKDLREKGFKGCTVYECFGAGQKVSQHIYKGKSWRDSPNISKEMFEVFPIVQQLHEILYYLNEAGNRSETQSIHKQLSSEFEKIDNLTKINPKEILSLDINEIRAGINPLLINASEQVRKKYKRNGRMNLPRELFGASLQNQNLSGYSFRGSILIGANLSNSNLRGAEFIGADLRGTNLCGADMQESIFLTQSQLNASKGNKETKLPPHLQLPHHWG</sequence>
<dbReference type="RefSeq" id="WP_089743074.1">
    <property type="nucleotide sequence ID" value="NZ_FOGL01000019.1"/>
</dbReference>
<evidence type="ECO:0000313" key="2">
    <source>
        <dbReference type="Proteomes" id="UP000199687"/>
    </source>
</evidence>
<gene>
    <name evidence="1" type="ORF">SAMN04487944_11947</name>
</gene>
<protein>
    <submittedName>
        <fullName evidence="1">Pentapeptide repeat-containing protein</fullName>
    </submittedName>
</protein>
<dbReference type="AlphaFoldDB" id="A0A1H9UTB1"/>
<dbReference type="Proteomes" id="UP000199687">
    <property type="component" value="Unassembled WGS sequence"/>
</dbReference>
<dbReference type="STRING" id="531814.SAMN04487944_11947"/>
<dbReference type="Gene3D" id="2.160.20.80">
    <property type="entry name" value="E3 ubiquitin-protein ligase SopA"/>
    <property type="match status" value="1"/>
</dbReference>
<dbReference type="InterPro" id="IPR044213">
    <property type="entry name" value="At2g44920-like"/>
</dbReference>
<dbReference type="PANTHER" id="PTHR47200">
    <property type="entry name" value="THYLAKOID LUMENAL 15 KDA PROTEIN 1, CHLOROPLASTIC"/>
    <property type="match status" value="1"/>
</dbReference>
<dbReference type="EMBL" id="FOGL01000019">
    <property type="protein sequence ID" value="SES12760.1"/>
    <property type="molecule type" value="Genomic_DNA"/>
</dbReference>
<dbReference type="PANTHER" id="PTHR47200:SF2">
    <property type="entry name" value="THYLAKOID LUMENAL 15 KDA PROTEIN 1, CHLOROPLASTIC"/>
    <property type="match status" value="1"/>
</dbReference>
<reference evidence="1 2" key="1">
    <citation type="submission" date="2016-10" db="EMBL/GenBank/DDBJ databases">
        <authorList>
            <person name="de Groot N.N."/>
        </authorList>
    </citation>
    <scope>NUCLEOTIDE SEQUENCE [LARGE SCALE GENOMIC DNA]</scope>
    <source>
        <strain evidence="1 2">CGMCC 1.7727</strain>
    </source>
</reference>
<dbReference type="Pfam" id="PF00805">
    <property type="entry name" value="Pentapeptide"/>
    <property type="match status" value="1"/>
</dbReference>
<accession>A0A1H9UTB1</accession>
<dbReference type="InterPro" id="IPR001646">
    <property type="entry name" value="5peptide_repeat"/>
</dbReference>
<name>A0A1H9UTB1_9BACI</name>
<evidence type="ECO:0000313" key="1">
    <source>
        <dbReference type="EMBL" id="SES12760.1"/>
    </source>
</evidence>
<dbReference type="OrthoDB" id="154708at2"/>